<dbReference type="RefSeq" id="WP_249286262.1">
    <property type="nucleotide sequence ID" value="NZ_JACRWC010000030.1"/>
</dbReference>
<protein>
    <recommendedName>
        <fullName evidence="3">DUF2383 domain-containing protein</fullName>
    </recommendedName>
</protein>
<name>A0A923NAZ1_9FIRM</name>
<keyword evidence="2" id="KW-1185">Reference proteome</keyword>
<evidence type="ECO:0000313" key="1">
    <source>
        <dbReference type="EMBL" id="MBC5998713.1"/>
    </source>
</evidence>
<dbReference type="AlphaFoldDB" id="A0A923NAZ1"/>
<proteinExistence type="predicted"/>
<evidence type="ECO:0008006" key="3">
    <source>
        <dbReference type="Google" id="ProtNLM"/>
    </source>
</evidence>
<organism evidence="1 2">
    <name type="scientific">Lentihominibacter faecis</name>
    <dbReference type="NCBI Taxonomy" id="2764712"/>
    <lineage>
        <taxon>Bacteria</taxon>
        <taxon>Bacillati</taxon>
        <taxon>Bacillota</taxon>
        <taxon>Clostridia</taxon>
        <taxon>Peptostreptococcales</taxon>
        <taxon>Anaerovoracaceae</taxon>
        <taxon>Lentihominibacter</taxon>
    </lineage>
</organism>
<gene>
    <name evidence="1" type="ORF">H8876_01650</name>
</gene>
<evidence type="ECO:0000313" key="2">
    <source>
        <dbReference type="Proteomes" id="UP000644115"/>
    </source>
</evidence>
<dbReference type="Proteomes" id="UP000644115">
    <property type="component" value="Unassembled WGS sequence"/>
</dbReference>
<reference evidence="1" key="1">
    <citation type="submission" date="2020-08" db="EMBL/GenBank/DDBJ databases">
        <authorList>
            <person name="Liu C."/>
            <person name="Sun Q."/>
        </authorList>
    </citation>
    <scope>NUCLEOTIDE SEQUENCE</scope>
    <source>
        <strain evidence="1">BX16</strain>
    </source>
</reference>
<dbReference type="EMBL" id="JACRWC010000030">
    <property type="protein sequence ID" value="MBC5998713.1"/>
    <property type="molecule type" value="Genomic_DNA"/>
</dbReference>
<accession>A0A923NAZ1</accession>
<sequence>MTTHPDTLNLLRETDLGVQMGLYTFDQLLDRIKDDRLKQIVTASRNDHRRLQGELRDLIKGYGSYEEDPSLMTKAMAWMTGNMKMSMDDSDQTAADIITRGCDMGTKTLYKYMNQYDHADLSVRDTARKLIAAEEDLEKQLHPFL</sequence>
<dbReference type="Gene3D" id="1.20.1260.10">
    <property type="match status" value="1"/>
</dbReference>
<comment type="caution">
    <text evidence="1">The sequence shown here is derived from an EMBL/GenBank/DDBJ whole genome shotgun (WGS) entry which is preliminary data.</text>
</comment>
<dbReference type="InterPro" id="IPR012347">
    <property type="entry name" value="Ferritin-like"/>
</dbReference>